<organism evidence="2 3">
    <name type="scientific">Micromonospora rubida</name>
    <dbReference type="NCBI Taxonomy" id="2697657"/>
    <lineage>
        <taxon>Bacteria</taxon>
        <taxon>Bacillati</taxon>
        <taxon>Actinomycetota</taxon>
        <taxon>Actinomycetes</taxon>
        <taxon>Micromonosporales</taxon>
        <taxon>Micromonosporaceae</taxon>
        <taxon>Micromonospora</taxon>
    </lineage>
</organism>
<keyword evidence="3" id="KW-1185">Reference proteome</keyword>
<dbReference type="Proteomes" id="UP001611075">
    <property type="component" value="Unassembled WGS sequence"/>
</dbReference>
<evidence type="ECO:0000313" key="2">
    <source>
        <dbReference type="EMBL" id="MFI0797202.1"/>
    </source>
</evidence>
<protein>
    <submittedName>
        <fullName evidence="2">Uncharacterized protein</fullName>
    </submittedName>
</protein>
<accession>A0ABW7SWX9</accession>
<comment type="caution">
    <text evidence="2">The sequence shown here is derived from an EMBL/GenBank/DDBJ whole genome shotgun (WGS) entry which is preliminary data.</text>
</comment>
<dbReference type="EMBL" id="JBIRPU010000053">
    <property type="protein sequence ID" value="MFI0797202.1"/>
    <property type="molecule type" value="Genomic_DNA"/>
</dbReference>
<proteinExistence type="predicted"/>
<sequence length="472" mass="52948">MSHGRPLAVTERALITKAALRKLPAKADDGTPYCMDCRRFGELHRMVASGVTKYLQCEAWSVPTYAESDRLTHEQMMAGEPCPGCGEELISLGRSPSWTGKGTMHLSVEEQAARTAAEQAFKQRHPYCHAWRWSMAGSAVSHCGRCCPPPPMSPDQIRRISEILQGSAEERVRKARREGTTYEHHESERRLPGRARPVAVVLREYNERRAEALAAVKREDRTLIRSSVPDAELMFRWRMQLGCGDIVEILTLGDERPPTDMTWSWGGSPLHKGAYTCTSHRTPETPYRAVSHYLTRSTLDLEGDKGLRREPETVGYWTVKLECGHLDHQITPLNWKPADGHRQTEPNDPDAVAQRKARMEQIKEHLGVAEYAQAIRRIEQGHLEPDPMTTCWTCQYEQPIVAFQRVGWLVPPTPVKGRSGADTAVAPRPTRVQLEKRVADLEAEIARLSRPPQQPSPSDAAAAPAHPPKGVR</sequence>
<name>A0ABW7SWX9_9ACTN</name>
<dbReference type="RefSeq" id="WP_396685990.1">
    <property type="nucleotide sequence ID" value="NZ_JBIRPU010000053.1"/>
</dbReference>
<gene>
    <name evidence="2" type="ORF">ACH4OY_31685</name>
</gene>
<evidence type="ECO:0000256" key="1">
    <source>
        <dbReference type="SAM" id="MobiDB-lite"/>
    </source>
</evidence>
<feature type="region of interest" description="Disordered" evidence="1">
    <location>
        <begin position="443"/>
        <end position="472"/>
    </location>
</feature>
<feature type="region of interest" description="Disordered" evidence="1">
    <location>
        <begin position="168"/>
        <end position="190"/>
    </location>
</feature>
<reference evidence="2 3" key="1">
    <citation type="submission" date="2024-10" db="EMBL/GenBank/DDBJ databases">
        <title>The Natural Products Discovery Center: Release of the First 8490 Sequenced Strains for Exploring Actinobacteria Biosynthetic Diversity.</title>
        <authorList>
            <person name="Kalkreuter E."/>
            <person name="Kautsar S.A."/>
            <person name="Yang D."/>
            <person name="Bader C.D."/>
            <person name="Teijaro C.N."/>
            <person name="Fluegel L."/>
            <person name="Davis C.M."/>
            <person name="Simpson J.R."/>
            <person name="Lauterbach L."/>
            <person name="Steele A.D."/>
            <person name="Gui C."/>
            <person name="Meng S."/>
            <person name="Li G."/>
            <person name="Viehrig K."/>
            <person name="Ye F."/>
            <person name="Su P."/>
            <person name="Kiefer A.F."/>
            <person name="Nichols A."/>
            <person name="Cepeda A.J."/>
            <person name="Yan W."/>
            <person name="Fan B."/>
            <person name="Jiang Y."/>
            <person name="Adhikari A."/>
            <person name="Zheng C.-J."/>
            <person name="Schuster L."/>
            <person name="Cowan T.M."/>
            <person name="Smanski M.J."/>
            <person name="Chevrette M.G."/>
            <person name="De Carvalho L.P.S."/>
            <person name="Shen B."/>
        </authorList>
    </citation>
    <scope>NUCLEOTIDE SEQUENCE [LARGE SCALE GENOMIC DNA]</scope>
    <source>
        <strain evidence="2 3">NPDC021253</strain>
    </source>
</reference>
<evidence type="ECO:0000313" key="3">
    <source>
        <dbReference type="Proteomes" id="UP001611075"/>
    </source>
</evidence>